<keyword evidence="2 4" id="KW-0238">DNA-binding</keyword>
<feature type="DNA-binding region" description="H-T-H motif" evidence="4">
    <location>
        <begin position="24"/>
        <end position="43"/>
    </location>
</feature>
<dbReference type="KEGG" id="ble:BleG1_3652"/>
<dbReference type="InterPro" id="IPR036271">
    <property type="entry name" value="Tet_transcr_reg_TetR-rel_C_sf"/>
</dbReference>
<dbReference type="RefSeq" id="WP_038483912.1">
    <property type="nucleotide sequence ID" value="NZ_CP003923.1"/>
</dbReference>
<dbReference type="InterPro" id="IPR009057">
    <property type="entry name" value="Homeodomain-like_sf"/>
</dbReference>
<evidence type="ECO:0000259" key="5">
    <source>
        <dbReference type="PROSITE" id="PS50977"/>
    </source>
</evidence>
<dbReference type="SUPFAM" id="SSF46689">
    <property type="entry name" value="Homeodomain-like"/>
    <property type="match status" value="1"/>
</dbReference>
<dbReference type="InterPro" id="IPR001647">
    <property type="entry name" value="HTH_TetR"/>
</dbReference>
<dbReference type="HOGENOM" id="CLU_069356_12_3_9"/>
<dbReference type="PANTHER" id="PTHR47506">
    <property type="entry name" value="TRANSCRIPTIONAL REGULATORY PROTEIN"/>
    <property type="match status" value="1"/>
</dbReference>
<dbReference type="Proteomes" id="UP000027142">
    <property type="component" value="Chromosome"/>
</dbReference>
<protein>
    <submittedName>
        <fullName evidence="6">HTH-type transcription regulator TetR</fullName>
    </submittedName>
</protein>
<dbReference type="AlphaFoldDB" id="A0A060M7Z2"/>
<evidence type="ECO:0000256" key="4">
    <source>
        <dbReference type="PROSITE-ProRule" id="PRU00335"/>
    </source>
</evidence>
<evidence type="ECO:0000256" key="3">
    <source>
        <dbReference type="ARBA" id="ARBA00023163"/>
    </source>
</evidence>
<dbReference type="Pfam" id="PF00440">
    <property type="entry name" value="TetR_N"/>
    <property type="match status" value="1"/>
</dbReference>
<name>A0A060M7Z2_9BACI</name>
<dbReference type="PROSITE" id="PS50977">
    <property type="entry name" value="HTH_TETR_2"/>
    <property type="match status" value="1"/>
</dbReference>
<dbReference type="PANTHER" id="PTHR47506:SF6">
    <property type="entry name" value="HTH-TYPE TRANSCRIPTIONAL REPRESSOR NEMR"/>
    <property type="match status" value="1"/>
</dbReference>
<dbReference type="EMBL" id="CP003923">
    <property type="protein sequence ID" value="AIC96199.1"/>
    <property type="molecule type" value="Genomic_DNA"/>
</dbReference>
<dbReference type="Gene3D" id="1.10.357.10">
    <property type="entry name" value="Tetracycline Repressor, domain 2"/>
    <property type="match status" value="1"/>
</dbReference>
<gene>
    <name evidence="6" type="ORF">BleG1_3652</name>
</gene>
<dbReference type="eggNOG" id="COG1309">
    <property type="taxonomic scope" value="Bacteria"/>
</dbReference>
<dbReference type="PRINTS" id="PR00455">
    <property type="entry name" value="HTHTETR"/>
</dbReference>
<sequence length="193" mass="22370">MHTKEKIKHESTELFATLGYEGTSMAHIAERVGIKKPSLYAHYKNKEALFLDLVMDMSLDYVTFIEDSLGQGNVPIEKQLYQAFITYVHDWTQDNPANQFYSRFLQYPPQQLAEPLKEMLSESERKVRALFSVVMKDGQKQGILTTELDSETMAYTYFALIEGLVTEVVFYTPDEISKQAEESWNVYWRGIRA</sequence>
<evidence type="ECO:0000313" key="6">
    <source>
        <dbReference type="EMBL" id="AIC96199.1"/>
    </source>
</evidence>
<evidence type="ECO:0000313" key="7">
    <source>
        <dbReference type="Proteomes" id="UP000027142"/>
    </source>
</evidence>
<dbReference type="SUPFAM" id="SSF48498">
    <property type="entry name" value="Tetracyclin repressor-like, C-terminal domain"/>
    <property type="match status" value="1"/>
</dbReference>
<keyword evidence="7" id="KW-1185">Reference proteome</keyword>
<dbReference type="OrthoDB" id="509229at2"/>
<evidence type="ECO:0000256" key="2">
    <source>
        <dbReference type="ARBA" id="ARBA00023125"/>
    </source>
</evidence>
<accession>A0A060M7Z2</accession>
<dbReference type="STRING" id="1246626.BleG1_3652"/>
<reference evidence="6 7" key="1">
    <citation type="journal article" date="2014" name="Gene">
        <title>A comparative genomic analysis of the alkalitolerant soil bacterium Bacillus lehensis G1.</title>
        <authorList>
            <person name="Noor Y.M."/>
            <person name="Samsulrizal N.H."/>
            <person name="Jema'on N.A."/>
            <person name="Low K.O."/>
            <person name="Ramli A.N."/>
            <person name="Alias N.I."/>
            <person name="Damis S.I."/>
            <person name="Fuzi S.F."/>
            <person name="Isa M.N."/>
            <person name="Murad A.M."/>
            <person name="Raih M.F."/>
            <person name="Bakar F.D."/>
            <person name="Najimudin N."/>
            <person name="Mahadi N.M."/>
            <person name="Illias R.M."/>
        </authorList>
    </citation>
    <scope>NUCLEOTIDE SEQUENCE [LARGE SCALE GENOMIC DNA]</scope>
    <source>
        <strain evidence="6 7">G1</strain>
    </source>
</reference>
<evidence type="ECO:0000256" key="1">
    <source>
        <dbReference type="ARBA" id="ARBA00023015"/>
    </source>
</evidence>
<dbReference type="GO" id="GO:0003677">
    <property type="term" value="F:DNA binding"/>
    <property type="evidence" value="ECO:0007669"/>
    <property type="project" value="UniProtKB-UniRule"/>
</dbReference>
<organism evidence="6 7">
    <name type="scientific">Shouchella lehensis G1</name>
    <dbReference type="NCBI Taxonomy" id="1246626"/>
    <lineage>
        <taxon>Bacteria</taxon>
        <taxon>Bacillati</taxon>
        <taxon>Bacillota</taxon>
        <taxon>Bacilli</taxon>
        <taxon>Bacillales</taxon>
        <taxon>Bacillaceae</taxon>
        <taxon>Shouchella</taxon>
    </lineage>
</organism>
<proteinExistence type="predicted"/>
<feature type="domain" description="HTH tetR-type" evidence="5">
    <location>
        <begin position="1"/>
        <end position="61"/>
    </location>
</feature>
<dbReference type="PATRIC" id="fig|1246626.3.peg.3643"/>
<keyword evidence="3" id="KW-0804">Transcription</keyword>
<dbReference type="Gene3D" id="1.10.10.60">
    <property type="entry name" value="Homeodomain-like"/>
    <property type="match status" value="1"/>
</dbReference>
<keyword evidence="1" id="KW-0805">Transcription regulation</keyword>